<protein>
    <submittedName>
        <fullName evidence="1">Uncharacterized protein</fullName>
    </submittedName>
</protein>
<dbReference type="Proteomes" id="UP001482620">
    <property type="component" value="Unassembled WGS sequence"/>
</dbReference>
<reference evidence="1 2" key="1">
    <citation type="submission" date="2021-06" db="EMBL/GenBank/DDBJ databases">
        <authorList>
            <person name="Palmer J.M."/>
        </authorList>
    </citation>
    <scope>NUCLEOTIDE SEQUENCE [LARGE SCALE GENOMIC DNA]</scope>
    <source>
        <strain evidence="2">if_2019</strain>
        <tissue evidence="1">Muscle</tissue>
    </source>
</reference>
<proteinExistence type="predicted"/>
<organism evidence="1 2">
    <name type="scientific">Ilyodon furcidens</name>
    <name type="common">goldbreast splitfin</name>
    <dbReference type="NCBI Taxonomy" id="33524"/>
    <lineage>
        <taxon>Eukaryota</taxon>
        <taxon>Metazoa</taxon>
        <taxon>Chordata</taxon>
        <taxon>Craniata</taxon>
        <taxon>Vertebrata</taxon>
        <taxon>Euteleostomi</taxon>
        <taxon>Actinopterygii</taxon>
        <taxon>Neopterygii</taxon>
        <taxon>Teleostei</taxon>
        <taxon>Neoteleostei</taxon>
        <taxon>Acanthomorphata</taxon>
        <taxon>Ovalentaria</taxon>
        <taxon>Atherinomorphae</taxon>
        <taxon>Cyprinodontiformes</taxon>
        <taxon>Goodeidae</taxon>
        <taxon>Ilyodon</taxon>
    </lineage>
</organism>
<accession>A0ABV0V449</accession>
<name>A0ABV0V449_9TELE</name>
<keyword evidence="2" id="KW-1185">Reference proteome</keyword>
<sequence>MLLLMTNISIKIHKFSTCYLYLFIIGRSNSGHRLCIVTELLVEERGRASHDQKRLRKSEWKLLKKERKEDAVAVLSGGLLQVFLPLQSPCQPMRRGGFALAPKET</sequence>
<dbReference type="EMBL" id="JAHRIQ010093201">
    <property type="protein sequence ID" value="MEQ2251143.1"/>
    <property type="molecule type" value="Genomic_DNA"/>
</dbReference>
<gene>
    <name evidence="1" type="ORF">ILYODFUR_007904</name>
</gene>
<evidence type="ECO:0000313" key="1">
    <source>
        <dbReference type="EMBL" id="MEQ2251143.1"/>
    </source>
</evidence>
<comment type="caution">
    <text evidence="1">The sequence shown here is derived from an EMBL/GenBank/DDBJ whole genome shotgun (WGS) entry which is preliminary data.</text>
</comment>
<evidence type="ECO:0000313" key="2">
    <source>
        <dbReference type="Proteomes" id="UP001482620"/>
    </source>
</evidence>